<feature type="non-terminal residue" evidence="5">
    <location>
        <position position="1"/>
    </location>
</feature>
<dbReference type="InterPro" id="IPR026757">
    <property type="entry name" value="ENTR1"/>
</dbReference>
<dbReference type="GO" id="GO:1903566">
    <property type="term" value="P:positive regulation of protein localization to cilium"/>
    <property type="evidence" value="ECO:0007669"/>
    <property type="project" value="TreeGrafter"/>
</dbReference>
<feature type="non-terminal residue" evidence="5">
    <location>
        <position position="156"/>
    </location>
</feature>
<accession>A0A091MW30</accession>
<reference evidence="5 6" key="1">
    <citation type="submission" date="2014-04" db="EMBL/GenBank/DDBJ databases">
        <title>Genome evolution of avian class.</title>
        <authorList>
            <person name="Zhang G."/>
            <person name="Li C."/>
        </authorList>
    </citation>
    <scope>NUCLEOTIDE SEQUENCE [LARGE SCALE GENOMIC DNA]</scope>
    <source>
        <strain evidence="5">BGI_N322</strain>
    </source>
</reference>
<dbReference type="AlphaFoldDB" id="A0A091MW30"/>
<keyword evidence="6" id="KW-1185">Reference proteome</keyword>
<feature type="coiled-coil region" evidence="4">
    <location>
        <begin position="60"/>
        <end position="94"/>
    </location>
</feature>
<protein>
    <recommendedName>
        <fullName evidence="2">Endosome-associated-trafficking regulator 1</fullName>
    </recommendedName>
</protein>
<dbReference type="GO" id="GO:0005769">
    <property type="term" value="C:early endosome"/>
    <property type="evidence" value="ECO:0007669"/>
    <property type="project" value="TreeGrafter"/>
</dbReference>
<evidence type="ECO:0000256" key="3">
    <source>
        <dbReference type="ARBA" id="ARBA00023054"/>
    </source>
</evidence>
<dbReference type="GO" id="GO:0045724">
    <property type="term" value="P:positive regulation of cilium assembly"/>
    <property type="evidence" value="ECO:0007669"/>
    <property type="project" value="TreeGrafter"/>
</dbReference>
<dbReference type="GO" id="GO:0036064">
    <property type="term" value="C:ciliary basal body"/>
    <property type="evidence" value="ECO:0007669"/>
    <property type="project" value="TreeGrafter"/>
</dbReference>
<organism evidence="5 6">
    <name type="scientific">Cariama cristata</name>
    <name type="common">Red-legged seriema</name>
    <dbReference type="NCBI Taxonomy" id="54380"/>
    <lineage>
        <taxon>Eukaryota</taxon>
        <taxon>Metazoa</taxon>
        <taxon>Chordata</taxon>
        <taxon>Craniata</taxon>
        <taxon>Vertebrata</taxon>
        <taxon>Euteleostomi</taxon>
        <taxon>Archelosauria</taxon>
        <taxon>Archosauria</taxon>
        <taxon>Dinosauria</taxon>
        <taxon>Saurischia</taxon>
        <taxon>Theropoda</taxon>
        <taxon>Coelurosauria</taxon>
        <taxon>Aves</taxon>
        <taxon>Neognathae</taxon>
        <taxon>Neoaves</taxon>
        <taxon>Telluraves</taxon>
        <taxon>Australaves</taxon>
        <taxon>Cariamiformes</taxon>
        <taxon>Cariamidae</taxon>
        <taxon>Cariama</taxon>
    </lineage>
</organism>
<gene>
    <name evidence="5" type="ORF">N322_10765</name>
</gene>
<comment type="similarity">
    <text evidence="1">Belongs to the ENTR1 family.</text>
</comment>
<dbReference type="GO" id="GO:0005813">
    <property type="term" value="C:centrosome"/>
    <property type="evidence" value="ECO:0007669"/>
    <property type="project" value="TreeGrafter"/>
</dbReference>
<dbReference type="PANTHER" id="PTHR31259">
    <property type="entry name" value="ENDOSOME-ASSOCIATED TRAFFICKING REGULATOR 1"/>
    <property type="match status" value="1"/>
</dbReference>
<sequence length="156" mass="18040">RLTYDMLWKENVMLRSMESSLENQARTVKRLEGQLKARLTKEEREAQELQSFVQRTEWNLHLMTQRALEAESRAEKLKQEIFILQGELERSKMENEKLRAGQMTDLGAVKKNVDFALQNLEKIIMGVNWSIGQLTSGAEHLCFVAEVLKSTGKISE</sequence>
<dbReference type="GO" id="GO:0030496">
    <property type="term" value="C:midbody"/>
    <property type="evidence" value="ECO:0007669"/>
    <property type="project" value="TreeGrafter"/>
</dbReference>
<dbReference type="GO" id="GO:0032465">
    <property type="term" value="P:regulation of cytokinesis"/>
    <property type="evidence" value="ECO:0007669"/>
    <property type="project" value="TreeGrafter"/>
</dbReference>
<dbReference type="EMBL" id="KK518884">
    <property type="protein sequence ID" value="KFP65720.1"/>
    <property type="molecule type" value="Genomic_DNA"/>
</dbReference>
<evidence type="ECO:0000256" key="1">
    <source>
        <dbReference type="ARBA" id="ARBA00007791"/>
    </source>
</evidence>
<evidence type="ECO:0000256" key="2">
    <source>
        <dbReference type="ARBA" id="ARBA00016007"/>
    </source>
</evidence>
<evidence type="ECO:0000313" key="6">
    <source>
        <dbReference type="Proteomes" id="UP000054116"/>
    </source>
</evidence>
<proteinExistence type="inferred from homology"/>
<evidence type="ECO:0000313" key="5">
    <source>
        <dbReference type="EMBL" id="KFP65720.1"/>
    </source>
</evidence>
<keyword evidence="3 4" id="KW-0175">Coiled coil</keyword>
<dbReference type="GO" id="GO:0055037">
    <property type="term" value="C:recycling endosome"/>
    <property type="evidence" value="ECO:0007669"/>
    <property type="project" value="TreeGrafter"/>
</dbReference>
<dbReference type="Proteomes" id="UP000054116">
    <property type="component" value="Unassembled WGS sequence"/>
</dbReference>
<evidence type="ECO:0000256" key="4">
    <source>
        <dbReference type="SAM" id="Coils"/>
    </source>
</evidence>
<dbReference type="PANTHER" id="PTHR31259:SF3">
    <property type="entry name" value="ENDOSOME-ASSOCIATED-TRAFFICKING REGULATOR 1"/>
    <property type="match status" value="1"/>
</dbReference>
<name>A0A091MW30_CARIC</name>